<dbReference type="Proteomes" id="UP000054770">
    <property type="component" value="Unassembled WGS sequence"/>
</dbReference>
<dbReference type="GO" id="GO:0003723">
    <property type="term" value="F:RNA binding"/>
    <property type="evidence" value="ECO:0007669"/>
    <property type="project" value="InterPro"/>
</dbReference>
<dbReference type="CDD" id="cd00607">
    <property type="entry name" value="RNase_Sa"/>
    <property type="match status" value="1"/>
</dbReference>
<evidence type="ECO:0000256" key="1">
    <source>
        <dbReference type="ARBA" id="ARBA00022722"/>
    </source>
</evidence>
<reference evidence="4" key="1">
    <citation type="submission" date="2016-01" db="EMBL/GenBank/DDBJ databases">
        <authorList>
            <person name="Peeters C."/>
        </authorList>
    </citation>
    <scope>NUCLEOTIDE SEQUENCE [LARGE SCALE GENOMIC DNA]</scope>
    <source>
        <strain evidence="4">LMG 22940</strain>
    </source>
</reference>
<dbReference type="RefSeq" id="WP_087647154.1">
    <property type="nucleotide sequence ID" value="NZ_FCON02000069.1"/>
</dbReference>
<evidence type="ECO:0000256" key="2">
    <source>
        <dbReference type="ARBA" id="ARBA00022801"/>
    </source>
</evidence>
<keyword evidence="2" id="KW-0378">Hydrolase</keyword>
<evidence type="ECO:0000313" key="5">
    <source>
        <dbReference type="Proteomes" id="UP000054770"/>
    </source>
</evidence>
<dbReference type="GO" id="GO:0004521">
    <property type="term" value="F:RNA endonuclease activity"/>
    <property type="evidence" value="ECO:0007669"/>
    <property type="project" value="InterPro"/>
</dbReference>
<sequence length="163" mass="17726">MKRTWFHRCILALFVVLSGCGKGEHGQDAHEAAASASAVVQPSQSAKSAKSAEADASGKSVRQEATDGRDTIAVAQLPKQAAATLRLIETGGPFPFEKDGVVFGNRERLLPPHPRGYYHEYTVPTPRARDRGARRIVCGGPRRQIGDCYYSDDHYASFKRIAG</sequence>
<comment type="caution">
    <text evidence="4">The sequence shown here is derived from an EMBL/GenBank/DDBJ whole genome shotgun (WGS) entry which is preliminary data.</text>
</comment>
<gene>
    <name evidence="4" type="ORF">AWB68_05102</name>
</gene>
<dbReference type="EMBL" id="FCON02000069">
    <property type="protein sequence ID" value="SAL76991.1"/>
    <property type="molecule type" value="Genomic_DNA"/>
</dbReference>
<dbReference type="AlphaFoldDB" id="A0A158K972"/>
<accession>A0A158K972</accession>
<dbReference type="Pfam" id="PF00545">
    <property type="entry name" value="Ribonuclease"/>
    <property type="match status" value="1"/>
</dbReference>
<evidence type="ECO:0000256" key="3">
    <source>
        <dbReference type="SAM" id="MobiDB-lite"/>
    </source>
</evidence>
<dbReference type="PROSITE" id="PS51257">
    <property type="entry name" value="PROKAR_LIPOPROTEIN"/>
    <property type="match status" value="1"/>
</dbReference>
<dbReference type="InterPro" id="IPR016191">
    <property type="entry name" value="Ribonuclease/ribotoxin"/>
</dbReference>
<dbReference type="GO" id="GO:0016787">
    <property type="term" value="F:hydrolase activity"/>
    <property type="evidence" value="ECO:0007669"/>
    <property type="project" value="UniProtKB-KW"/>
</dbReference>
<dbReference type="SUPFAM" id="SSF53933">
    <property type="entry name" value="Microbial ribonucleases"/>
    <property type="match status" value="1"/>
</dbReference>
<dbReference type="OrthoDB" id="5326845at2"/>
<evidence type="ECO:0000313" key="4">
    <source>
        <dbReference type="EMBL" id="SAL76991.1"/>
    </source>
</evidence>
<protein>
    <submittedName>
        <fullName evidence="4">Guanine-specific ribonuclease N1 and T1</fullName>
    </submittedName>
</protein>
<feature type="compositionally biased region" description="Low complexity" evidence="3">
    <location>
        <begin position="40"/>
        <end position="60"/>
    </location>
</feature>
<proteinExistence type="predicted"/>
<organism evidence="4 5">
    <name type="scientific">Caballeronia choica</name>
    <dbReference type="NCBI Taxonomy" id="326476"/>
    <lineage>
        <taxon>Bacteria</taxon>
        <taxon>Pseudomonadati</taxon>
        <taxon>Pseudomonadota</taxon>
        <taxon>Betaproteobacteria</taxon>
        <taxon>Burkholderiales</taxon>
        <taxon>Burkholderiaceae</taxon>
        <taxon>Caballeronia</taxon>
    </lineage>
</organism>
<dbReference type="InterPro" id="IPR000026">
    <property type="entry name" value="N1-like"/>
</dbReference>
<feature type="region of interest" description="Disordered" evidence="3">
    <location>
        <begin position="40"/>
        <end position="67"/>
    </location>
</feature>
<dbReference type="Gene3D" id="3.10.450.30">
    <property type="entry name" value="Microbial ribonucleases"/>
    <property type="match status" value="1"/>
</dbReference>
<name>A0A158K972_9BURK</name>
<keyword evidence="5" id="KW-1185">Reference proteome</keyword>
<keyword evidence="1" id="KW-0540">Nuclease</keyword>